<evidence type="ECO:0000313" key="11">
    <source>
        <dbReference type="EMBL" id="OGG13109.1"/>
    </source>
</evidence>
<dbReference type="InterPro" id="IPR020546">
    <property type="entry name" value="ATP_synth_F1_dsu/esu_N"/>
</dbReference>
<keyword evidence="3 8" id="KW-0813">Transport</keyword>
<evidence type="ECO:0000256" key="9">
    <source>
        <dbReference type="RuleBase" id="RU003656"/>
    </source>
</evidence>
<evidence type="ECO:0000256" key="8">
    <source>
        <dbReference type="HAMAP-Rule" id="MF_00530"/>
    </source>
</evidence>
<dbReference type="CDD" id="cd12152">
    <property type="entry name" value="F1-ATPase_delta"/>
    <property type="match status" value="1"/>
</dbReference>
<dbReference type="EMBL" id="MFJJ01000048">
    <property type="protein sequence ID" value="OGG13109.1"/>
    <property type="molecule type" value="Genomic_DNA"/>
</dbReference>
<keyword evidence="8" id="KW-1003">Cell membrane</keyword>
<dbReference type="InterPro" id="IPR001469">
    <property type="entry name" value="ATP_synth_F1_dsu/esu"/>
</dbReference>
<reference evidence="11 12" key="1">
    <citation type="journal article" date="2016" name="Nat. Commun.">
        <title>Thousands of microbial genomes shed light on interconnected biogeochemical processes in an aquifer system.</title>
        <authorList>
            <person name="Anantharaman K."/>
            <person name="Brown C.T."/>
            <person name="Hug L.A."/>
            <person name="Sharon I."/>
            <person name="Castelle C.J."/>
            <person name="Probst A.J."/>
            <person name="Thomas B.C."/>
            <person name="Singh A."/>
            <person name="Wilkins M.J."/>
            <person name="Karaoz U."/>
            <person name="Brodie E.L."/>
            <person name="Williams K.H."/>
            <person name="Hubbard S.S."/>
            <person name="Banfield J.F."/>
        </authorList>
    </citation>
    <scope>NUCLEOTIDE SEQUENCE [LARGE SCALE GENOMIC DNA]</scope>
</reference>
<dbReference type="GO" id="GO:0005524">
    <property type="term" value="F:ATP binding"/>
    <property type="evidence" value="ECO:0007669"/>
    <property type="project" value="UniProtKB-UniRule"/>
</dbReference>
<dbReference type="SUPFAM" id="SSF51344">
    <property type="entry name" value="Epsilon subunit of F1F0-ATP synthase N-terminal domain"/>
    <property type="match status" value="1"/>
</dbReference>
<evidence type="ECO:0000313" key="12">
    <source>
        <dbReference type="Proteomes" id="UP000177416"/>
    </source>
</evidence>
<comment type="function">
    <text evidence="8">Produces ATP from ADP in the presence of a proton gradient across the membrane.</text>
</comment>
<dbReference type="Gene3D" id="2.60.15.10">
    <property type="entry name" value="F0F1 ATP synthase delta/epsilon subunit, N-terminal"/>
    <property type="match status" value="1"/>
</dbReference>
<dbReference type="GO" id="GO:0012505">
    <property type="term" value="C:endomembrane system"/>
    <property type="evidence" value="ECO:0007669"/>
    <property type="project" value="UniProtKB-SubCell"/>
</dbReference>
<comment type="similarity">
    <text evidence="2 8 9">Belongs to the ATPase epsilon chain family.</text>
</comment>
<dbReference type="PANTHER" id="PTHR13822">
    <property type="entry name" value="ATP SYNTHASE DELTA/EPSILON CHAIN"/>
    <property type="match status" value="1"/>
</dbReference>
<dbReference type="GO" id="GO:0005886">
    <property type="term" value="C:plasma membrane"/>
    <property type="evidence" value="ECO:0007669"/>
    <property type="project" value="UniProtKB-SubCell"/>
</dbReference>
<evidence type="ECO:0000256" key="3">
    <source>
        <dbReference type="ARBA" id="ARBA00022448"/>
    </source>
</evidence>
<dbReference type="GO" id="GO:0045259">
    <property type="term" value="C:proton-transporting ATP synthase complex"/>
    <property type="evidence" value="ECO:0007669"/>
    <property type="project" value="UniProtKB-KW"/>
</dbReference>
<keyword evidence="7 8" id="KW-0066">ATP synthesis</keyword>
<dbReference type="AlphaFoldDB" id="A0A1F5ZKT7"/>
<keyword evidence="4 8" id="KW-0406">Ion transport</keyword>
<sequence length="138" mass="15153">MAFLLEIITPERKAYEETVDAVTVPTTEGYIGVLAHHIPLFTLLTEGEIKIGAGSKEFFLAIGGGFMEITGSRVSILVTRAVHADELNEAEIKKAETSARDSIAKRAKGAELASAQAVLRRSVLEMKILRRRHHRLTV</sequence>
<dbReference type="GO" id="GO:0046933">
    <property type="term" value="F:proton-transporting ATP synthase activity, rotational mechanism"/>
    <property type="evidence" value="ECO:0007669"/>
    <property type="project" value="UniProtKB-UniRule"/>
</dbReference>
<evidence type="ECO:0000256" key="5">
    <source>
        <dbReference type="ARBA" id="ARBA00023136"/>
    </source>
</evidence>
<comment type="subcellular location">
    <subcellularLocation>
        <location evidence="8">Cell membrane</location>
        <topology evidence="8">Peripheral membrane protein</topology>
    </subcellularLocation>
    <subcellularLocation>
        <location evidence="1">Endomembrane system</location>
        <topology evidence="1">Peripheral membrane protein</topology>
    </subcellularLocation>
</comment>
<gene>
    <name evidence="8" type="primary">atpC</name>
    <name evidence="11" type="ORF">A2875_00195</name>
</gene>
<dbReference type="HAMAP" id="MF_00530">
    <property type="entry name" value="ATP_synth_epsil_bac"/>
    <property type="match status" value="1"/>
</dbReference>
<dbReference type="Pfam" id="PF02823">
    <property type="entry name" value="ATP-synt_DE_N"/>
    <property type="match status" value="1"/>
</dbReference>
<feature type="domain" description="ATP synthase F1 complex delta/epsilon subunit N-terminal" evidence="10">
    <location>
        <begin position="5"/>
        <end position="81"/>
    </location>
</feature>
<organism evidence="11 12">
    <name type="scientific">Candidatus Gottesmanbacteria bacterium RIFCSPHIGHO2_01_FULL_46_14</name>
    <dbReference type="NCBI Taxonomy" id="1798380"/>
    <lineage>
        <taxon>Bacteria</taxon>
        <taxon>Candidatus Gottesmaniibacteriota</taxon>
    </lineage>
</organism>
<proteinExistence type="inferred from homology"/>
<name>A0A1F5ZKT7_9BACT</name>
<dbReference type="PANTHER" id="PTHR13822:SF10">
    <property type="entry name" value="ATP SYNTHASE EPSILON CHAIN, CHLOROPLASTIC"/>
    <property type="match status" value="1"/>
</dbReference>
<dbReference type="InterPro" id="IPR036771">
    <property type="entry name" value="ATPsynth_dsu/esu_N"/>
</dbReference>
<evidence type="ECO:0000256" key="1">
    <source>
        <dbReference type="ARBA" id="ARBA00004184"/>
    </source>
</evidence>
<evidence type="ECO:0000256" key="2">
    <source>
        <dbReference type="ARBA" id="ARBA00005712"/>
    </source>
</evidence>
<keyword evidence="8" id="KW-0375">Hydrogen ion transport</keyword>
<dbReference type="NCBIfam" id="TIGR01216">
    <property type="entry name" value="ATP_synt_epsi"/>
    <property type="match status" value="1"/>
</dbReference>
<evidence type="ECO:0000259" key="10">
    <source>
        <dbReference type="Pfam" id="PF02823"/>
    </source>
</evidence>
<evidence type="ECO:0000256" key="7">
    <source>
        <dbReference type="ARBA" id="ARBA00023310"/>
    </source>
</evidence>
<accession>A0A1F5ZKT7</accession>
<protein>
    <recommendedName>
        <fullName evidence="8">ATP synthase epsilon chain</fullName>
    </recommendedName>
    <alternativeName>
        <fullName evidence="8">ATP synthase F1 sector epsilon subunit</fullName>
    </alternativeName>
    <alternativeName>
        <fullName evidence="8">F-ATPase epsilon subunit</fullName>
    </alternativeName>
</protein>
<dbReference type="Proteomes" id="UP000177416">
    <property type="component" value="Unassembled WGS sequence"/>
</dbReference>
<keyword evidence="5 8" id="KW-0472">Membrane</keyword>
<evidence type="ECO:0000256" key="6">
    <source>
        <dbReference type="ARBA" id="ARBA00023196"/>
    </source>
</evidence>
<keyword evidence="6 8" id="KW-0139">CF(1)</keyword>
<comment type="caution">
    <text evidence="11">The sequence shown here is derived from an EMBL/GenBank/DDBJ whole genome shotgun (WGS) entry which is preliminary data.</text>
</comment>
<evidence type="ECO:0000256" key="4">
    <source>
        <dbReference type="ARBA" id="ARBA00023065"/>
    </source>
</evidence>
<comment type="subunit">
    <text evidence="8 9">F-type ATPases have 2 components, CF(1) - the catalytic core - and CF(0) - the membrane proton channel. CF(1) has five subunits: alpha(3), beta(3), gamma(1), delta(1), epsilon(1). CF(0) has three main subunits: a, b and c.</text>
</comment>